<proteinExistence type="predicted"/>
<reference evidence="1" key="1">
    <citation type="submission" date="2018-01" db="EMBL/GenBank/DDBJ databases">
        <title>An insight into the sialome of Amazonian anophelines.</title>
        <authorList>
            <person name="Ribeiro J.M."/>
            <person name="Scarpassa V."/>
            <person name="Calvo E."/>
        </authorList>
    </citation>
    <scope>NUCLEOTIDE SEQUENCE</scope>
</reference>
<name>A0A2M4DHQ7_ANODA</name>
<sequence length="78" mass="8601">MQIQSNIRSLLFSLPLSPGGLGIPCSMPSHRRLPSEGAHCAMTIKSRAVAGWPRWGTSSTCSVQRRMRPIPGEREALW</sequence>
<protein>
    <submittedName>
        <fullName evidence="1">Putative secreted protein</fullName>
    </submittedName>
</protein>
<evidence type="ECO:0000313" key="1">
    <source>
        <dbReference type="EMBL" id="MBW77094.1"/>
    </source>
</evidence>
<dbReference type="AlphaFoldDB" id="A0A2M4DHQ7"/>
<accession>A0A2M4DHQ7</accession>
<dbReference type="EMBL" id="GGFL01012916">
    <property type="protein sequence ID" value="MBW77094.1"/>
    <property type="molecule type" value="Transcribed_RNA"/>
</dbReference>
<organism evidence="1">
    <name type="scientific">Anopheles darlingi</name>
    <name type="common">Mosquito</name>
    <dbReference type="NCBI Taxonomy" id="43151"/>
    <lineage>
        <taxon>Eukaryota</taxon>
        <taxon>Metazoa</taxon>
        <taxon>Ecdysozoa</taxon>
        <taxon>Arthropoda</taxon>
        <taxon>Hexapoda</taxon>
        <taxon>Insecta</taxon>
        <taxon>Pterygota</taxon>
        <taxon>Neoptera</taxon>
        <taxon>Endopterygota</taxon>
        <taxon>Diptera</taxon>
        <taxon>Nematocera</taxon>
        <taxon>Culicoidea</taxon>
        <taxon>Culicidae</taxon>
        <taxon>Anophelinae</taxon>
        <taxon>Anopheles</taxon>
    </lineage>
</organism>